<keyword evidence="4" id="KW-1185">Reference proteome</keyword>
<dbReference type="Pfam" id="PF23003">
    <property type="entry name" value="Fn1_2"/>
    <property type="match status" value="3"/>
</dbReference>
<protein>
    <recommendedName>
        <fullName evidence="2">Abnormal cell migration protein 18-like fibronectin type I domain-containing protein</fullName>
    </recommendedName>
</protein>
<dbReference type="OrthoDB" id="5785512at2759"/>
<dbReference type="InterPro" id="IPR055119">
    <property type="entry name" value="Mig18_Fn1"/>
</dbReference>
<evidence type="ECO:0000256" key="1">
    <source>
        <dbReference type="SAM" id="SignalP"/>
    </source>
</evidence>
<evidence type="ECO:0000313" key="4">
    <source>
        <dbReference type="Proteomes" id="UP000218231"/>
    </source>
</evidence>
<evidence type="ECO:0000259" key="2">
    <source>
        <dbReference type="Pfam" id="PF23003"/>
    </source>
</evidence>
<sequence>MKFCILAALVSLVSACTYQGKTYKNGESWISQNAFKIKCTVESNGSWKTDVVACLTPKGQKEVPVNAGPVSEGQSDFECVKNENGQVVLKESRGRLADCINGKKQGETWMDKSFKFRCDEGGQTKFIACVTADGHEIPASGSAMINGFEVECRQHTNGTISMGASSKMKELDCKTESGKIKKQGEEWVDKAFVHKCGEYGQTKVVGCRPSNYEGTIELNQNATQGELTHICVKDGNSYSFKTVQTKA</sequence>
<feature type="domain" description="Abnormal cell migration protein 18-like fibronectin type I" evidence="2">
    <location>
        <begin position="15"/>
        <end position="86"/>
    </location>
</feature>
<reference evidence="3 4" key="1">
    <citation type="journal article" date="2017" name="Curr. Biol.">
        <title>Genome architecture and evolution of a unichromosomal asexual nematode.</title>
        <authorList>
            <person name="Fradin H."/>
            <person name="Zegar C."/>
            <person name="Gutwein M."/>
            <person name="Lucas J."/>
            <person name="Kovtun M."/>
            <person name="Corcoran D."/>
            <person name="Baugh L.R."/>
            <person name="Kiontke K."/>
            <person name="Gunsalus K."/>
            <person name="Fitch D.H."/>
            <person name="Piano F."/>
        </authorList>
    </citation>
    <scope>NUCLEOTIDE SEQUENCE [LARGE SCALE GENOMIC DNA]</scope>
    <source>
        <strain evidence="3">PF1309</strain>
    </source>
</reference>
<accession>A0A2A2K4X7</accession>
<name>A0A2A2K4X7_9BILA</name>
<dbReference type="PROSITE" id="PS51257">
    <property type="entry name" value="PROKAR_LIPOPROTEIN"/>
    <property type="match status" value="1"/>
</dbReference>
<organism evidence="3 4">
    <name type="scientific">Diploscapter pachys</name>
    <dbReference type="NCBI Taxonomy" id="2018661"/>
    <lineage>
        <taxon>Eukaryota</taxon>
        <taxon>Metazoa</taxon>
        <taxon>Ecdysozoa</taxon>
        <taxon>Nematoda</taxon>
        <taxon>Chromadorea</taxon>
        <taxon>Rhabditida</taxon>
        <taxon>Rhabditina</taxon>
        <taxon>Rhabditomorpha</taxon>
        <taxon>Rhabditoidea</taxon>
        <taxon>Rhabditidae</taxon>
        <taxon>Diploscapter</taxon>
    </lineage>
</organism>
<evidence type="ECO:0000313" key="3">
    <source>
        <dbReference type="EMBL" id="PAV69014.1"/>
    </source>
</evidence>
<dbReference type="PANTHER" id="PTHR35572:SF7">
    <property type="entry name" value="PROTEIN CBG04538"/>
    <property type="match status" value="1"/>
</dbReference>
<keyword evidence="1" id="KW-0732">Signal</keyword>
<feature type="domain" description="Abnormal cell migration protein 18-like fibronectin type I" evidence="2">
    <location>
        <begin position="104"/>
        <end position="159"/>
    </location>
</feature>
<dbReference type="EMBL" id="LIAE01009632">
    <property type="protein sequence ID" value="PAV69014.1"/>
    <property type="molecule type" value="Genomic_DNA"/>
</dbReference>
<dbReference type="Proteomes" id="UP000218231">
    <property type="component" value="Unassembled WGS sequence"/>
</dbReference>
<proteinExistence type="predicted"/>
<dbReference type="InterPro" id="IPR040282">
    <property type="entry name" value="Mig-18-like"/>
</dbReference>
<dbReference type="AlphaFoldDB" id="A0A2A2K4X7"/>
<feature type="domain" description="Abnormal cell migration protein 18-like fibronectin type I" evidence="2">
    <location>
        <begin position="173"/>
        <end position="238"/>
    </location>
</feature>
<comment type="caution">
    <text evidence="3">The sequence shown here is derived from an EMBL/GenBank/DDBJ whole genome shotgun (WGS) entry which is preliminary data.</text>
</comment>
<dbReference type="PANTHER" id="PTHR35572">
    <property type="entry name" value="PROTEIN CBG04538-RELATED"/>
    <property type="match status" value="1"/>
</dbReference>
<feature type="chain" id="PRO_5013330871" description="Abnormal cell migration protein 18-like fibronectin type I domain-containing protein" evidence="1">
    <location>
        <begin position="16"/>
        <end position="247"/>
    </location>
</feature>
<gene>
    <name evidence="3" type="ORF">WR25_13922</name>
</gene>
<feature type="signal peptide" evidence="1">
    <location>
        <begin position="1"/>
        <end position="15"/>
    </location>
</feature>